<comment type="caution">
    <text evidence="1">The sequence shown here is derived from an EMBL/GenBank/DDBJ whole genome shotgun (WGS) entry which is preliminary data.</text>
</comment>
<protein>
    <submittedName>
        <fullName evidence="1">Uncharacterized protein</fullName>
    </submittedName>
</protein>
<name>A0ABX0P8Q9_9BURK</name>
<reference evidence="1 2" key="1">
    <citation type="submission" date="2020-03" db="EMBL/GenBank/DDBJ databases">
        <title>Genome sequence of strain Massilia sp. TW-1.</title>
        <authorList>
            <person name="Chaudhary D.K."/>
        </authorList>
    </citation>
    <scope>NUCLEOTIDE SEQUENCE [LARGE SCALE GENOMIC DNA]</scope>
    <source>
        <strain evidence="1 2">TW-1</strain>
    </source>
</reference>
<sequence length="85" mass="9451">MLEVLTADAAWSIVQDCTAQADGVDVRQHFVKVRYRGTRLHHTVVAALPSNLEANVGDEVELLPANCSEKRMARVERLLVEPLAR</sequence>
<gene>
    <name evidence="1" type="ORF">HAV22_05160</name>
</gene>
<evidence type="ECO:0000313" key="2">
    <source>
        <dbReference type="Proteomes" id="UP000716322"/>
    </source>
</evidence>
<organism evidence="1 2">
    <name type="scientific">Telluria antibiotica</name>
    <dbReference type="NCBI Taxonomy" id="2717319"/>
    <lineage>
        <taxon>Bacteria</taxon>
        <taxon>Pseudomonadati</taxon>
        <taxon>Pseudomonadota</taxon>
        <taxon>Betaproteobacteria</taxon>
        <taxon>Burkholderiales</taxon>
        <taxon>Oxalobacteraceae</taxon>
        <taxon>Telluria group</taxon>
        <taxon>Telluria</taxon>
    </lineage>
</organism>
<evidence type="ECO:0000313" key="1">
    <source>
        <dbReference type="EMBL" id="NIA53043.1"/>
    </source>
</evidence>
<keyword evidence="2" id="KW-1185">Reference proteome</keyword>
<accession>A0ABX0P8Q9</accession>
<proteinExistence type="predicted"/>
<dbReference type="RefSeq" id="WP_166857162.1">
    <property type="nucleotide sequence ID" value="NZ_JAAQOM010000002.1"/>
</dbReference>
<dbReference type="Proteomes" id="UP000716322">
    <property type="component" value="Unassembled WGS sequence"/>
</dbReference>
<dbReference type="EMBL" id="JAAQOM010000002">
    <property type="protein sequence ID" value="NIA53043.1"/>
    <property type="molecule type" value="Genomic_DNA"/>
</dbReference>